<dbReference type="PATRIC" id="fig|999411.4.peg.234"/>
<feature type="chain" id="PRO_5039009122" description="SH3b domain-containing protein" evidence="2">
    <location>
        <begin position="23"/>
        <end position="814"/>
    </location>
</feature>
<proteinExistence type="predicted"/>
<dbReference type="PANTHER" id="PTHR44826">
    <property type="entry name" value="SPORE COAT PROTEIN SP85"/>
    <property type="match status" value="1"/>
</dbReference>
<name>N9WJJ5_9CLOT</name>
<organism evidence="4 5">
    <name type="scientific">Clostridium thermobutyricum</name>
    <dbReference type="NCBI Taxonomy" id="29372"/>
    <lineage>
        <taxon>Bacteria</taxon>
        <taxon>Bacillati</taxon>
        <taxon>Bacillota</taxon>
        <taxon>Clostridia</taxon>
        <taxon>Eubacteriales</taxon>
        <taxon>Clostridiaceae</taxon>
        <taxon>Clostridium</taxon>
    </lineage>
</organism>
<dbReference type="SMART" id="SM00287">
    <property type="entry name" value="SH3b"/>
    <property type="match status" value="2"/>
</dbReference>
<gene>
    <name evidence="4" type="ORF">HMPREF1092_00251</name>
</gene>
<dbReference type="InterPro" id="IPR051860">
    <property type="entry name" value="Plasmodium_CSP_Invasion"/>
</dbReference>
<feature type="region of interest" description="Disordered" evidence="1">
    <location>
        <begin position="237"/>
        <end position="463"/>
    </location>
</feature>
<dbReference type="SMART" id="SM00047">
    <property type="entry name" value="LYZ2"/>
    <property type="match status" value="1"/>
</dbReference>
<reference evidence="4 5" key="1">
    <citation type="submission" date="2013-01" db="EMBL/GenBank/DDBJ databases">
        <title>The Genome Sequence of Clostridium colicanis 209318.</title>
        <authorList>
            <consortium name="The Broad Institute Genome Sequencing Platform"/>
            <person name="Earl A."/>
            <person name="Ward D."/>
            <person name="Feldgarden M."/>
            <person name="Gevers D."/>
            <person name="Courvalin P."/>
            <person name="Lambert T."/>
            <person name="Walker B."/>
            <person name="Young S.K."/>
            <person name="Zeng Q."/>
            <person name="Gargeya S."/>
            <person name="Fitzgerald M."/>
            <person name="Haas B."/>
            <person name="Abouelleil A."/>
            <person name="Alvarado L."/>
            <person name="Arachchi H.M."/>
            <person name="Berlin A.M."/>
            <person name="Chapman S.B."/>
            <person name="Dewar J."/>
            <person name="Goldberg J."/>
            <person name="Griggs A."/>
            <person name="Gujja S."/>
            <person name="Hansen M."/>
            <person name="Howarth C."/>
            <person name="Imamovic A."/>
            <person name="Larimer J."/>
            <person name="McCowan C."/>
            <person name="Murphy C."/>
            <person name="Neiman D."/>
            <person name="Pearson M."/>
            <person name="Priest M."/>
            <person name="Roberts A."/>
            <person name="Saif S."/>
            <person name="Shea T."/>
            <person name="Sisk P."/>
            <person name="Sykes S."/>
            <person name="Wortman J."/>
            <person name="Nusbaum C."/>
            <person name="Birren B."/>
        </authorList>
    </citation>
    <scope>NUCLEOTIDE SEQUENCE [LARGE SCALE GENOMIC DNA]</scope>
    <source>
        <strain evidence="4 5">209318</strain>
    </source>
</reference>
<dbReference type="Gene3D" id="1.10.530.10">
    <property type="match status" value="1"/>
</dbReference>
<evidence type="ECO:0000259" key="3">
    <source>
        <dbReference type="PROSITE" id="PS51781"/>
    </source>
</evidence>
<dbReference type="HOGENOM" id="CLU_346721_0_0_9"/>
<protein>
    <recommendedName>
        <fullName evidence="3">SH3b domain-containing protein</fullName>
    </recommendedName>
</protein>
<dbReference type="Pfam" id="PF08239">
    <property type="entry name" value="SH3_3"/>
    <property type="match status" value="2"/>
</dbReference>
<feature type="domain" description="SH3b" evidence="3">
    <location>
        <begin position="476"/>
        <end position="541"/>
    </location>
</feature>
<accession>N9WJJ5</accession>
<dbReference type="InterPro" id="IPR003646">
    <property type="entry name" value="SH3-like_bac-type"/>
</dbReference>
<keyword evidence="2" id="KW-0732">Signal</keyword>
<dbReference type="eggNOG" id="COG2911">
    <property type="taxonomic scope" value="Bacteria"/>
</dbReference>
<evidence type="ECO:0000256" key="2">
    <source>
        <dbReference type="SAM" id="SignalP"/>
    </source>
</evidence>
<evidence type="ECO:0000313" key="5">
    <source>
        <dbReference type="Proteomes" id="UP000013097"/>
    </source>
</evidence>
<feature type="domain" description="SH3b" evidence="3">
    <location>
        <begin position="118"/>
        <end position="181"/>
    </location>
</feature>
<feature type="compositionally biased region" description="Low complexity" evidence="1">
    <location>
        <begin position="237"/>
        <end position="251"/>
    </location>
</feature>
<dbReference type="RefSeq" id="WP_002596755.1">
    <property type="nucleotide sequence ID" value="NZ_KB850956.1"/>
</dbReference>
<sequence length="814" mass="90369">MNKRKITKLIFLAGVAVSTISAAPTIISHANTLNNINIYNQEQSNVHLQKAVITRRVAIMNNGKIVGYANAYDMAVIQSHNGNTYNVVTEFGLIGTVNKNDLLIVQNDEQDKLITLNEQEHVIHVTTDLHLRSEASANSPIITNLKEGTNLNVIGRQGQWLKVNVNGYTGFVFGDFVQNGFVNTSTKNFQQSNQKIDSTTNSSKGQIVNPKVKITPSYNSNQSQPGVIQQSPNVKTEINSTTNNPIPIIKPEVNPDTHKFTPEVKPEVKPESHKTSPEVKPEVNPDTHKTSPEVKPEVNPDTHKTSPEVKPEVKPDTHKTSPEVKPEVKPESHKTSPEVKPDTHKSTPEVKPEVKPESHKTSPEVKPEVKPESHKTSPEAKPEVKPDTHKTSPEIKPEVKPESHKTSPEVKPEVKPESHKTSPEVKPEVKPESHKTSPEVKPEVKPDTHKTSPEVKPEVKPVNNIPKVMPGQIIPTYSAVVIPNTATVRSAPSTNPSYESILGIVKKGDIVQVISRINGWYEIEFGGSVGYIRPDFVNTNGANIPTAKSVANKANTITVNANYPNTMKKYVAGELKELNAIYGNKLTKSQLESYSKQLSTAINPKAADTMFEFLEINKFRNVNVDELNAALENMGVFKGQGQAFVNAAKKYGMDPIYLLSQSILETNHGHSNFANGITIDSIQHITKNKEGKIIKITNEKLSKPVTVYNFFGIGAYNSDPNYALTYAYNHGWFTPADAIEGGAKMLHDDYLYNEVKQVTPYEIRYINGTNDQMWHQYSSDIQYAQTLGELIKQYSYLYNSNDTFTFGIPKFQQS</sequence>
<keyword evidence="5" id="KW-1185">Reference proteome</keyword>
<dbReference type="AlphaFoldDB" id="N9WJJ5"/>
<feature type="signal peptide" evidence="2">
    <location>
        <begin position="1"/>
        <end position="22"/>
    </location>
</feature>
<dbReference type="PANTHER" id="PTHR44826:SF8">
    <property type="entry name" value="WSC DOMAIN-CONTAINING PROTEIN"/>
    <property type="match status" value="1"/>
</dbReference>
<dbReference type="EMBL" id="AGYT01000007">
    <property type="protein sequence ID" value="ENZ03065.1"/>
    <property type="molecule type" value="Genomic_DNA"/>
</dbReference>
<dbReference type="Gene3D" id="2.30.30.40">
    <property type="entry name" value="SH3 Domains"/>
    <property type="match status" value="2"/>
</dbReference>
<dbReference type="GO" id="GO:0004040">
    <property type="term" value="F:amidase activity"/>
    <property type="evidence" value="ECO:0007669"/>
    <property type="project" value="InterPro"/>
</dbReference>
<dbReference type="InterPro" id="IPR002901">
    <property type="entry name" value="MGlyc_endo_b_GlcNAc-like_dom"/>
</dbReference>
<comment type="caution">
    <text evidence="4">The sequence shown here is derived from an EMBL/GenBank/DDBJ whole genome shotgun (WGS) entry which is preliminary data.</text>
</comment>
<dbReference type="Pfam" id="PF01832">
    <property type="entry name" value="Glucosaminidase"/>
    <property type="match status" value="1"/>
</dbReference>
<feature type="compositionally biased region" description="Basic and acidic residues" evidence="1">
    <location>
        <begin position="253"/>
        <end position="459"/>
    </location>
</feature>
<evidence type="ECO:0000256" key="1">
    <source>
        <dbReference type="SAM" id="MobiDB-lite"/>
    </source>
</evidence>
<evidence type="ECO:0000313" key="4">
    <source>
        <dbReference type="EMBL" id="ENZ03065.1"/>
    </source>
</evidence>
<feature type="compositionally biased region" description="Polar residues" evidence="1">
    <location>
        <begin position="190"/>
        <end position="206"/>
    </location>
</feature>
<feature type="region of interest" description="Disordered" evidence="1">
    <location>
        <begin position="190"/>
        <end position="209"/>
    </location>
</feature>
<dbReference type="eggNOG" id="COG4193">
    <property type="taxonomic scope" value="Bacteria"/>
</dbReference>
<dbReference type="PROSITE" id="PS51781">
    <property type="entry name" value="SH3B"/>
    <property type="match status" value="2"/>
</dbReference>
<dbReference type="Proteomes" id="UP000013097">
    <property type="component" value="Unassembled WGS sequence"/>
</dbReference>